<reference evidence="1" key="1">
    <citation type="submission" date="2018-02" db="EMBL/GenBank/DDBJ databases">
        <title>Rhizophora mucronata_Transcriptome.</title>
        <authorList>
            <person name="Meera S.P."/>
            <person name="Sreeshan A."/>
            <person name="Augustine A."/>
        </authorList>
    </citation>
    <scope>NUCLEOTIDE SEQUENCE</scope>
    <source>
        <tissue evidence="1">Leaf</tissue>
    </source>
</reference>
<dbReference type="EMBL" id="GGEC01053605">
    <property type="protein sequence ID" value="MBX34089.1"/>
    <property type="molecule type" value="Transcribed_RNA"/>
</dbReference>
<name>A0A2P2MV45_RHIMU</name>
<organism evidence="1">
    <name type="scientific">Rhizophora mucronata</name>
    <name type="common">Asiatic mangrove</name>
    <dbReference type="NCBI Taxonomy" id="61149"/>
    <lineage>
        <taxon>Eukaryota</taxon>
        <taxon>Viridiplantae</taxon>
        <taxon>Streptophyta</taxon>
        <taxon>Embryophyta</taxon>
        <taxon>Tracheophyta</taxon>
        <taxon>Spermatophyta</taxon>
        <taxon>Magnoliopsida</taxon>
        <taxon>eudicotyledons</taxon>
        <taxon>Gunneridae</taxon>
        <taxon>Pentapetalae</taxon>
        <taxon>rosids</taxon>
        <taxon>fabids</taxon>
        <taxon>Malpighiales</taxon>
        <taxon>Rhizophoraceae</taxon>
        <taxon>Rhizophora</taxon>
    </lineage>
</organism>
<sequence>MTSSASYNGNLPEGASFEVLGDTTAGYIVNVVREKGEEAVRIVPSISSKLKAHQVCSFFLFCLM</sequence>
<evidence type="ECO:0000313" key="1">
    <source>
        <dbReference type="EMBL" id="MBX34089.1"/>
    </source>
</evidence>
<protein>
    <submittedName>
        <fullName evidence="1">Uncharacterized protein</fullName>
    </submittedName>
</protein>
<proteinExistence type="predicted"/>
<dbReference type="AlphaFoldDB" id="A0A2P2MV45"/>
<accession>A0A2P2MV45</accession>